<evidence type="ECO:0000313" key="5">
    <source>
        <dbReference type="Proteomes" id="UP000234328"/>
    </source>
</evidence>
<dbReference type="PANTHER" id="PTHR16943:SF8">
    <property type="entry name" value="2-METHYLCITRATE DEHYDRATASE"/>
    <property type="match status" value="1"/>
</dbReference>
<comment type="caution">
    <text evidence="4">The sequence shown here is derived from an EMBL/GenBank/DDBJ whole genome shotgun (WGS) entry which is preliminary data.</text>
</comment>
<gene>
    <name evidence="4" type="ORF">CR155_13455</name>
</gene>
<dbReference type="RefSeq" id="WP_102070554.1">
    <property type="nucleotide sequence ID" value="NZ_PDNV01000008.1"/>
</dbReference>
<feature type="domain" description="MmgE/PrpD N-terminal" evidence="2">
    <location>
        <begin position="4"/>
        <end position="244"/>
    </location>
</feature>
<feature type="domain" description="MmgE/PrpD C-terminal" evidence="3">
    <location>
        <begin position="265"/>
        <end position="432"/>
    </location>
</feature>
<organism evidence="4 5">
    <name type="scientific">Pollutimonas nitritireducens</name>
    <dbReference type="NCBI Taxonomy" id="2045209"/>
    <lineage>
        <taxon>Bacteria</taxon>
        <taxon>Pseudomonadati</taxon>
        <taxon>Pseudomonadota</taxon>
        <taxon>Betaproteobacteria</taxon>
        <taxon>Burkholderiales</taxon>
        <taxon>Alcaligenaceae</taxon>
        <taxon>Pollutimonas</taxon>
    </lineage>
</organism>
<dbReference type="InterPro" id="IPR042183">
    <property type="entry name" value="MmgE/PrpD_sf_1"/>
</dbReference>
<evidence type="ECO:0000256" key="1">
    <source>
        <dbReference type="ARBA" id="ARBA00006174"/>
    </source>
</evidence>
<dbReference type="Gene3D" id="3.30.1330.120">
    <property type="entry name" value="2-methylcitrate dehydratase PrpD"/>
    <property type="match status" value="1"/>
</dbReference>
<proteinExistence type="inferred from homology"/>
<dbReference type="Proteomes" id="UP000234328">
    <property type="component" value="Unassembled WGS sequence"/>
</dbReference>
<sequence>MIIEELSRYAADQLETGLTADVSHAAKRALVDWFSALFPGTKVQPAAILMQAHAHELGMGRASLPGLKTMALPATAAWINGSVSHAVEFDDIFRDAIYHPGCPTIAAALAVAEHRQASGKHLLEAITIGYEISTRIGVAVQPSHYKYFHTTGTVGCFGSAAASAALLSNQPSVTAHALATSATFASGLQQAFRSEAMTKALHAGHAAWVGVSSAFGAEKGLTGVLDILEGAAGFGAALADGPNWAKATEGLGSRYNIASMTVKNHGCCGHTFASIDGLLALRDQHGFDIQAIDRIEIATYAAGVEVAGIKDPKSPFECKFSIPYVVAHAAKYGSVRLAAFDTDRIFDEELRALMPRIQLKADPELTSKFPNVRAARVHVYLKNGQVIEHYQPFRIGDPEAPLSDNQISEKFLELASPVISDAAATQLLARLWSIDKVDDVRALNLSAL</sequence>
<dbReference type="InterPro" id="IPR045337">
    <property type="entry name" value="MmgE_PrpD_C"/>
</dbReference>
<reference evidence="4 5" key="1">
    <citation type="submission" date="2017-10" db="EMBL/GenBank/DDBJ databases">
        <title>Two draft genome sequences of Pusillimonas sp. strains isolated from a nitrate- and radionuclide-contaminated groundwater in Russia.</title>
        <authorList>
            <person name="Grouzdev D.S."/>
            <person name="Tourova T.P."/>
            <person name="Goeva M.A."/>
            <person name="Babich T.L."/>
            <person name="Sokolova D.S."/>
            <person name="Abdullin R."/>
            <person name="Poltaraus A.B."/>
            <person name="Toshchakov S.V."/>
            <person name="Nazina T.N."/>
        </authorList>
    </citation>
    <scope>NUCLEOTIDE SEQUENCE [LARGE SCALE GENOMIC DNA]</scope>
    <source>
        <strain evidence="4 5">JR1/69-2-13</strain>
    </source>
</reference>
<dbReference type="EMBL" id="PDNV01000008">
    <property type="protein sequence ID" value="PLC53284.1"/>
    <property type="molecule type" value="Genomic_DNA"/>
</dbReference>
<dbReference type="GO" id="GO:0016829">
    <property type="term" value="F:lyase activity"/>
    <property type="evidence" value="ECO:0007669"/>
    <property type="project" value="InterPro"/>
</dbReference>
<dbReference type="InterPro" id="IPR042188">
    <property type="entry name" value="MmgE/PrpD_sf_2"/>
</dbReference>
<keyword evidence="5" id="KW-1185">Reference proteome</keyword>
<evidence type="ECO:0000313" key="4">
    <source>
        <dbReference type="EMBL" id="PLC53284.1"/>
    </source>
</evidence>
<protein>
    <submittedName>
        <fullName evidence="4">2-methylcitrate dehydratase</fullName>
    </submittedName>
</protein>
<accession>A0A2N4UE37</accession>
<dbReference type="InterPro" id="IPR045336">
    <property type="entry name" value="MmgE_PrpD_N"/>
</dbReference>
<dbReference type="AlphaFoldDB" id="A0A2N4UE37"/>
<evidence type="ECO:0000259" key="2">
    <source>
        <dbReference type="Pfam" id="PF03972"/>
    </source>
</evidence>
<dbReference type="Pfam" id="PF19305">
    <property type="entry name" value="MmgE_PrpD_C"/>
    <property type="match status" value="1"/>
</dbReference>
<dbReference type="InterPro" id="IPR005656">
    <property type="entry name" value="MmgE_PrpD"/>
</dbReference>
<evidence type="ECO:0000259" key="3">
    <source>
        <dbReference type="Pfam" id="PF19305"/>
    </source>
</evidence>
<comment type="similarity">
    <text evidence="1">Belongs to the PrpD family.</text>
</comment>
<dbReference type="Pfam" id="PF03972">
    <property type="entry name" value="MmgE_PrpD_N"/>
    <property type="match status" value="1"/>
</dbReference>
<dbReference type="OrthoDB" id="9791416at2"/>
<dbReference type="InterPro" id="IPR036148">
    <property type="entry name" value="MmgE/PrpD_sf"/>
</dbReference>
<name>A0A2N4UE37_9BURK</name>
<dbReference type="PANTHER" id="PTHR16943">
    <property type="entry name" value="2-METHYLCITRATE DEHYDRATASE-RELATED"/>
    <property type="match status" value="1"/>
</dbReference>
<dbReference type="Gene3D" id="1.10.4100.10">
    <property type="entry name" value="2-methylcitrate dehydratase PrpD"/>
    <property type="match status" value="1"/>
</dbReference>
<dbReference type="SUPFAM" id="SSF103378">
    <property type="entry name" value="2-methylcitrate dehydratase PrpD"/>
    <property type="match status" value="1"/>
</dbReference>